<dbReference type="Proteomes" id="UP000784128">
    <property type="component" value="Unassembled WGS sequence"/>
</dbReference>
<dbReference type="InterPro" id="IPR009241">
    <property type="entry name" value="HigB-like"/>
</dbReference>
<evidence type="ECO:0000313" key="1">
    <source>
        <dbReference type="EMBL" id="MBT1073126.1"/>
    </source>
</evidence>
<gene>
    <name evidence="1" type="ORF">KJB30_15135</name>
</gene>
<dbReference type="Pfam" id="PF05973">
    <property type="entry name" value="Gp49"/>
    <property type="match status" value="1"/>
</dbReference>
<reference evidence="1 2" key="1">
    <citation type="submission" date="2021-05" db="EMBL/GenBank/DDBJ databases">
        <title>The draft genome of Geobacter chapellei DSM 13688.</title>
        <authorList>
            <person name="Xu Z."/>
            <person name="Masuda Y."/>
            <person name="Itoh H."/>
            <person name="Senoo K."/>
        </authorList>
    </citation>
    <scope>NUCLEOTIDE SEQUENCE [LARGE SCALE GENOMIC DNA]</scope>
    <source>
        <strain evidence="1 2">DSM 13688</strain>
    </source>
</reference>
<sequence length="110" mass="12662">MVYHLSYYNETVETELDAWPVGLRARFRALTVRMEENGPNLGMPHTRALGNGLFEIRAKAEEGIGRVFFCTMVGRKIIILHSFIKKTDKTPKRELDIALTRQKEVVNNEL</sequence>
<protein>
    <submittedName>
        <fullName evidence="1">Type II toxin-antitoxin system RelE/ParE family toxin</fullName>
    </submittedName>
</protein>
<keyword evidence="2" id="KW-1185">Reference proteome</keyword>
<comment type="caution">
    <text evidence="1">The sequence shown here is derived from an EMBL/GenBank/DDBJ whole genome shotgun (WGS) entry which is preliminary data.</text>
</comment>
<evidence type="ECO:0000313" key="2">
    <source>
        <dbReference type="Proteomes" id="UP000784128"/>
    </source>
</evidence>
<name>A0ABS5UCB2_9BACT</name>
<proteinExistence type="predicted"/>
<organism evidence="1 2">
    <name type="scientific">Pelotalea chapellei</name>
    <dbReference type="NCBI Taxonomy" id="44671"/>
    <lineage>
        <taxon>Bacteria</taxon>
        <taxon>Pseudomonadati</taxon>
        <taxon>Thermodesulfobacteriota</taxon>
        <taxon>Desulfuromonadia</taxon>
        <taxon>Geobacterales</taxon>
        <taxon>Geobacteraceae</taxon>
        <taxon>Pelotalea</taxon>
    </lineage>
</organism>
<accession>A0ABS5UCB2</accession>
<dbReference type="EMBL" id="JAHDYS010000017">
    <property type="protein sequence ID" value="MBT1073126.1"/>
    <property type="molecule type" value="Genomic_DNA"/>
</dbReference>